<evidence type="ECO:0000313" key="3">
    <source>
        <dbReference type="EMBL" id="CAF4953801.1"/>
    </source>
</evidence>
<dbReference type="InterPro" id="IPR050111">
    <property type="entry name" value="C-type_lectin/snaclec_domain"/>
</dbReference>
<proteinExistence type="predicted"/>
<evidence type="ECO:0000313" key="4">
    <source>
        <dbReference type="Proteomes" id="UP000663880"/>
    </source>
</evidence>
<dbReference type="InterPro" id="IPR016187">
    <property type="entry name" value="CTDL_fold"/>
</dbReference>
<feature type="chain" id="PRO_5032756218" description="C-type lectin domain-containing protein" evidence="1">
    <location>
        <begin position="20"/>
        <end position="288"/>
    </location>
</feature>
<accession>A0A821XXB8</accession>
<organism evidence="3 4">
    <name type="scientific">Pieris macdunnoughi</name>
    <dbReference type="NCBI Taxonomy" id="345717"/>
    <lineage>
        <taxon>Eukaryota</taxon>
        <taxon>Metazoa</taxon>
        <taxon>Ecdysozoa</taxon>
        <taxon>Arthropoda</taxon>
        <taxon>Hexapoda</taxon>
        <taxon>Insecta</taxon>
        <taxon>Pterygota</taxon>
        <taxon>Neoptera</taxon>
        <taxon>Endopterygota</taxon>
        <taxon>Lepidoptera</taxon>
        <taxon>Glossata</taxon>
        <taxon>Ditrysia</taxon>
        <taxon>Papilionoidea</taxon>
        <taxon>Pieridae</taxon>
        <taxon>Pierinae</taxon>
        <taxon>Pieris</taxon>
    </lineage>
</organism>
<dbReference type="InterPro" id="IPR001304">
    <property type="entry name" value="C-type_lectin-like"/>
</dbReference>
<feature type="domain" description="C-type lectin" evidence="2">
    <location>
        <begin position="211"/>
        <end position="276"/>
    </location>
</feature>
<comment type="caution">
    <text evidence="3">The sequence shown here is derived from an EMBL/GenBank/DDBJ whole genome shotgun (WGS) entry which is preliminary data.</text>
</comment>
<dbReference type="SUPFAM" id="SSF56436">
    <property type="entry name" value="C-type lectin-like"/>
    <property type="match status" value="2"/>
</dbReference>
<sequence length="288" mass="32385">MYRCIVLTVLLAVIASNDANWFRCDYECFPKAGGYLKLHRIPANWREARLRCHLEGAKIASPLNDELKNAMLSMMDVSLKRKCGVFLGIHATFSRGDFFSVDGVPLSHISYTWADGEPDNYNDAESCLLLTENGEFADVNCEDTYPYFCYKKISNSLVMNSCGTTDPEKHRHSIDMEIVICGLSGIHVAKEIFAKYPDNKIVGNFPKDVAFVGVHDWGEHGEWLTINSDTLQEAGYSKFSPGEPNNGSTGEFCGAIYRNGMYNDLLCESRYVFLCEKDPESLLCEQDQ</sequence>
<gene>
    <name evidence="3" type="ORF">PMACD_LOCUS15970</name>
</gene>
<feature type="domain" description="C-type lectin" evidence="2">
    <location>
        <begin position="44"/>
        <end position="150"/>
    </location>
</feature>
<dbReference type="InterPro" id="IPR016186">
    <property type="entry name" value="C-type_lectin-like/link_sf"/>
</dbReference>
<dbReference type="PANTHER" id="PTHR22803">
    <property type="entry name" value="MANNOSE, PHOSPHOLIPASE, LECTIN RECEPTOR RELATED"/>
    <property type="match status" value="1"/>
</dbReference>
<protein>
    <recommendedName>
        <fullName evidence="2">C-type lectin domain-containing protein</fullName>
    </recommendedName>
</protein>
<dbReference type="Pfam" id="PF00059">
    <property type="entry name" value="Lectin_C"/>
    <property type="match status" value="2"/>
</dbReference>
<name>A0A821XXB8_9NEOP</name>
<dbReference type="EMBL" id="CAJOBZ010000076">
    <property type="protein sequence ID" value="CAF4953801.1"/>
    <property type="molecule type" value="Genomic_DNA"/>
</dbReference>
<dbReference type="Gene3D" id="3.10.100.10">
    <property type="entry name" value="Mannose-Binding Protein A, subunit A"/>
    <property type="match status" value="2"/>
</dbReference>
<dbReference type="AlphaFoldDB" id="A0A821XXB8"/>
<feature type="signal peptide" evidence="1">
    <location>
        <begin position="1"/>
        <end position="19"/>
    </location>
</feature>
<keyword evidence="4" id="KW-1185">Reference proteome</keyword>
<evidence type="ECO:0000259" key="2">
    <source>
        <dbReference type="PROSITE" id="PS50041"/>
    </source>
</evidence>
<dbReference type="PROSITE" id="PS50041">
    <property type="entry name" value="C_TYPE_LECTIN_2"/>
    <property type="match status" value="2"/>
</dbReference>
<reference evidence="3" key="1">
    <citation type="submission" date="2021-02" db="EMBL/GenBank/DDBJ databases">
        <authorList>
            <person name="Steward A R."/>
        </authorList>
    </citation>
    <scope>NUCLEOTIDE SEQUENCE</scope>
</reference>
<dbReference type="SMART" id="SM00034">
    <property type="entry name" value="CLECT"/>
    <property type="match status" value="1"/>
</dbReference>
<keyword evidence="1" id="KW-0732">Signal</keyword>
<dbReference type="Proteomes" id="UP000663880">
    <property type="component" value="Unassembled WGS sequence"/>
</dbReference>
<evidence type="ECO:0000256" key="1">
    <source>
        <dbReference type="SAM" id="SignalP"/>
    </source>
</evidence>
<dbReference type="OrthoDB" id="7357196at2759"/>